<gene>
    <name evidence="2" type="ORF">DK847_10440</name>
</gene>
<sequence>MRLKIAVAAAALLAGLASPAAAAKENPAAPAGRQLQQAPTYGATLPPVGFVKFCGRRPEACAARPSGAVRPALTARQWDLVTRVNAYVNADVRPASDDDIYGEAEHWDYPTRRGDCEDYALLKQRYLEALGLPRSALLLTVVLDDRQEGHAVLTLATSEGDFILDNRRDGVRRWRDSDYVFLKRQSQADPRAWVALAPDSPAAPRSVAVRSPR</sequence>
<dbReference type="PANTHER" id="PTHR39327">
    <property type="match status" value="1"/>
</dbReference>
<dbReference type="PANTHER" id="PTHR39327:SF1">
    <property type="entry name" value="BLR5470 PROTEIN"/>
    <property type="match status" value="1"/>
</dbReference>
<dbReference type="EMBL" id="QKVK01000004">
    <property type="protein sequence ID" value="PZF76876.1"/>
    <property type="molecule type" value="Genomic_DNA"/>
</dbReference>
<evidence type="ECO:0000256" key="1">
    <source>
        <dbReference type="SAM" id="SignalP"/>
    </source>
</evidence>
<organism evidence="2 3">
    <name type="scientific">Aestuariivirga litoralis</name>
    <dbReference type="NCBI Taxonomy" id="2650924"/>
    <lineage>
        <taxon>Bacteria</taxon>
        <taxon>Pseudomonadati</taxon>
        <taxon>Pseudomonadota</taxon>
        <taxon>Alphaproteobacteria</taxon>
        <taxon>Hyphomicrobiales</taxon>
        <taxon>Aestuariivirgaceae</taxon>
        <taxon>Aestuariivirga</taxon>
    </lineage>
</organism>
<dbReference type="RefSeq" id="WP_111198408.1">
    <property type="nucleotide sequence ID" value="NZ_QKVK01000004.1"/>
</dbReference>
<accession>A0A2W2BTT9</accession>
<dbReference type="AlphaFoldDB" id="A0A2W2BTT9"/>
<feature type="chain" id="PRO_5015964346" evidence="1">
    <location>
        <begin position="23"/>
        <end position="213"/>
    </location>
</feature>
<reference evidence="3" key="1">
    <citation type="submission" date="2018-06" db="EMBL/GenBank/DDBJ databases">
        <title>Aestuariibacter litoralis strain KCTC 52945T.</title>
        <authorList>
            <person name="Li X."/>
            <person name="Salam N."/>
            <person name="Li J.-L."/>
            <person name="Chen Y.-M."/>
            <person name="Yang Z.-W."/>
            <person name="Zhang L.-Y."/>
            <person name="Han M.-X."/>
            <person name="Xiao M."/>
            <person name="Li W.-J."/>
        </authorList>
    </citation>
    <scope>NUCLEOTIDE SEQUENCE [LARGE SCALE GENOMIC DNA]</scope>
    <source>
        <strain evidence="3">KCTC 52945</strain>
    </source>
</reference>
<dbReference type="Proteomes" id="UP000248795">
    <property type="component" value="Unassembled WGS sequence"/>
</dbReference>
<keyword evidence="3" id="KW-1185">Reference proteome</keyword>
<evidence type="ECO:0000313" key="3">
    <source>
        <dbReference type="Proteomes" id="UP000248795"/>
    </source>
</evidence>
<name>A0A2W2BTT9_9HYPH</name>
<dbReference type="Pfam" id="PF06035">
    <property type="entry name" value="Peptidase_C93"/>
    <property type="match status" value="1"/>
</dbReference>
<protein>
    <submittedName>
        <fullName evidence="2">Transglutaminase</fullName>
    </submittedName>
</protein>
<dbReference type="Gene3D" id="3.10.620.30">
    <property type="match status" value="1"/>
</dbReference>
<dbReference type="InterPro" id="IPR010319">
    <property type="entry name" value="Transglutaminase-like_Cys_pept"/>
</dbReference>
<feature type="signal peptide" evidence="1">
    <location>
        <begin position="1"/>
        <end position="22"/>
    </location>
</feature>
<evidence type="ECO:0000313" key="2">
    <source>
        <dbReference type="EMBL" id="PZF76876.1"/>
    </source>
</evidence>
<comment type="caution">
    <text evidence="2">The sequence shown here is derived from an EMBL/GenBank/DDBJ whole genome shotgun (WGS) entry which is preliminary data.</text>
</comment>
<proteinExistence type="predicted"/>
<keyword evidence="1" id="KW-0732">Signal</keyword>